<dbReference type="EMBL" id="AMGX01000001">
    <property type="protein sequence ID" value="EXJ76683.1"/>
    <property type="molecule type" value="Genomic_DNA"/>
</dbReference>
<dbReference type="PANTHER" id="PTHR23501:SF67">
    <property type="entry name" value="MFS MULTIDRUG EFFLUX TRANSPORTER (EUROFUNG)"/>
    <property type="match status" value="1"/>
</dbReference>
<evidence type="ECO:0000313" key="8">
    <source>
        <dbReference type="EMBL" id="EXJ76683.1"/>
    </source>
</evidence>
<feature type="region of interest" description="Disordered" evidence="5">
    <location>
        <begin position="1"/>
        <end position="25"/>
    </location>
</feature>
<evidence type="ECO:0000259" key="7">
    <source>
        <dbReference type="PROSITE" id="PS50850"/>
    </source>
</evidence>
<dbReference type="GO" id="GO:0000329">
    <property type="term" value="C:fungal-type vacuole membrane"/>
    <property type="evidence" value="ECO:0007669"/>
    <property type="project" value="TreeGrafter"/>
</dbReference>
<feature type="transmembrane region" description="Helical" evidence="6">
    <location>
        <begin position="374"/>
        <end position="397"/>
    </location>
</feature>
<comment type="caution">
    <text evidence="8">The sequence shown here is derived from an EMBL/GenBank/DDBJ whole genome shotgun (WGS) entry which is preliminary data.</text>
</comment>
<keyword evidence="4 6" id="KW-0472">Membrane</keyword>
<dbReference type="AlphaFoldDB" id="W9X8V6"/>
<keyword evidence="2 6" id="KW-0812">Transmembrane</keyword>
<dbReference type="InterPro" id="IPR011701">
    <property type="entry name" value="MFS"/>
</dbReference>
<dbReference type="InterPro" id="IPR020846">
    <property type="entry name" value="MFS_dom"/>
</dbReference>
<reference evidence="8 9" key="1">
    <citation type="submission" date="2013-03" db="EMBL/GenBank/DDBJ databases">
        <title>The Genome Sequence of Cladophialophora psammophila CBS 110553.</title>
        <authorList>
            <consortium name="The Broad Institute Genomics Platform"/>
            <person name="Cuomo C."/>
            <person name="de Hoog S."/>
            <person name="Gorbushina A."/>
            <person name="Walker B."/>
            <person name="Young S.K."/>
            <person name="Zeng Q."/>
            <person name="Gargeya S."/>
            <person name="Fitzgerald M."/>
            <person name="Haas B."/>
            <person name="Abouelleil A."/>
            <person name="Allen A.W."/>
            <person name="Alvarado L."/>
            <person name="Arachchi H.M."/>
            <person name="Berlin A.M."/>
            <person name="Chapman S.B."/>
            <person name="Gainer-Dewar J."/>
            <person name="Goldberg J."/>
            <person name="Griggs A."/>
            <person name="Gujja S."/>
            <person name="Hansen M."/>
            <person name="Howarth C."/>
            <person name="Imamovic A."/>
            <person name="Ireland A."/>
            <person name="Larimer J."/>
            <person name="McCowan C."/>
            <person name="Murphy C."/>
            <person name="Pearson M."/>
            <person name="Poon T.W."/>
            <person name="Priest M."/>
            <person name="Roberts A."/>
            <person name="Saif S."/>
            <person name="Shea T."/>
            <person name="Sisk P."/>
            <person name="Sykes S."/>
            <person name="Wortman J."/>
            <person name="Nusbaum C."/>
            <person name="Birren B."/>
        </authorList>
    </citation>
    <scope>NUCLEOTIDE SEQUENCE [LARGE SCALE GENOMIC DNA]</scope>
    <source>
        <strain evidence="8 9">CBS 110553</strain>
    </source>
</reference>
<feature type="transmembrane region" description="Helical" evidence="6">
    <location>
        <begin position="243"/>
        <end position="268"/>
    </location>
</feature>
<dbReference type="RefSeq" id="XP_007740000.1">
    <property type="nucleotide sequence ID" value="XM_007741810.1"/>
</dbReference>
<dbReference type="InterPro" id="IPR036259">
    <property type="entry name" value="MFS_trans_sf"/>
</dbReference>
<sequence>MSRDLSPTPIDGNRTDQDRPHFGHSANIAAKGDKFSNFHLFGLSNSFPQSASPRGRLSSSSGSDGVNIEEVQTSLAQFGSPPSGTLVEASYCYHEPLSRRPTSILKEPLISANKSPTYGTLSDRDVECDWVNVEADTEGSKFILISSQCFWLVFTVVLLGYFIACFDSTLMPSSHPVITSCFGASQLASCLSTVFLITSTAFQPLFGRLSDTIGRKPVFLLVLAIFGLTTLWCALAGSLESFIVARAACGLGAGGTMSLGLIIVSDLVRIENRGVFQSHINLAFGLGSACGAALGGWLCDSLGWRWAFGLQVPVICLCFVLASSFTPSIDGPKLRGAEEGGRLLAFKTFDWLGSASLISAITCFILPLNLGGNIFPWTSPLVAASFAVAIIASCVFTRVKKRASQPLMPLHLLCRAPVANMVFANLLGAIASNTVLFNAPLFFRAVLLTSASSSGFRLAVPSLVGSLAGVSTGYIITYTRRLKPTLVFGSLMYLVGSVAILFMSKKMSATMSMVLITGVPLGQGFIFPNTMMSALVVSDHADQAVVTTTIGLWRNLGVVLGVAISSLVFQTSLLPNLKRYVADDAISRKVRSSVQTIESLEPRIQGQVIDAYAASLRITFFCAVFASVLILSLIVPIHLPRLRKGREVVVSGGE</sequence>
<feature type="transmembrane region" description="Helical" evidence="6">
    <location>
        <begin position="458"/>
        <end position="478"/>
    </location>
</feature>
<feature type="transmembrane region" description="Helical" evidence="6">
    <location>
        <begin position="485"/>
        <end position="503"/>
    </location>
</feature>
<evidence type="ECO:0000256" key="1">
    <source>
        <dbReference type="ARBA" id="ARBA00004141"/>
    </source>
</evidence>
<comment type="subcellular location">
    <subcellularLocation>
        <location evidence="1">Membrane</location>
        <topology evidence="1">Multi-pass membrane protein</topology>
    </subcellularLocation>
</comment>
<evidence type="ECO:0000256" key="2">
    <source>
        <dbReference type="ARBA" id="ARBA00022692"/>
    </source>
</evidence>
<feature type="transmembrane region" description="Helical" evidence="6">
    <location>
        <begin position="218"/>
        <end position="237"/>
    </location>
</feature>
<evidence type="ECO:0000256" key="5">
    <source>
        <dbReference type="SAM" id="MobiDB-lite"/>
    </source>
</evidence>
<proteinExistence type="predicted"/>
<dbReference type="OrthoDB" id="419537at2759"/>
<dbReference type="HOGENOM" id="CLU_000960_22_3_1"/>
<keyword evidence="3 6" id="KW-1133">Transmembrane helix</keyword>
<feature type="transmembrane region" description="Helical" evidence="6">
    <location>
        <begin position="509"/>
        <end position="531"/>
    </location>
</feature>
<dbReference type="GO" id="GO:0015174">
    <property type="term" value="F:basic amino acid transmembrane transporter activity"/>
    <property type="evidence" value="ECO:0007669"/>
    <property type="project" value="TreeGrafter"/>
</dbReference>
<evidence type="ECO:0000256" key="3">
    <source>
        <dbReference type="ARBA" id="ARBA00022989"/>
    </source>
</evidence>
<feature type="domain" description="Major facilitator superfamily (MFS) profile" evidence="7">
    <location>
        <begin position="153"/>
        <end position="644"/>
    </location>
</feature>
<dbReference type="eggNOG" id="KOG0254">
    <property type="taxonomic scope" value="Eukaryota"/>
</dbReference>
<dbReference type="Gene3D" id="1.20.1720.10">
    <property type="entry name" value="Multidrug resistance protein D"/>
    <property type="match status" value="1"/>
</dbReference>
<feature type="transmembrane region" description="Helical" evidence="6">
    <location>
        <begin position="618"/>
        <end position="637"/>
    </location>
</feature>
<feature type="transmembrane region" description="Helical" evidence="6">
    <location>
        <begin position="348"/>
        <end position="368"/>
    </location>
</feature>
<protein>
    <recommendedName>
        <fullName evidence="7">Major facilitator superfamily (MFS) profile domain-containing protein</fullName>
    </recommendedName>
</protein>
<feature type="transmembrane region" description="Helical" evidence="6">
    <location>
        <begin position="280"/>
        <end position="298"/>
    </location>
</feature>
<feature type="transmembrane region" description="Helical" evidence="6">
    <location>
        <begin position="142"/>
        <end position="164"/>
    </location>
</feature>
<feature type="transmembrane region" description="Helical" evidence="6">
    <location>
        <begin position="552"/>
        <end position="569"/>
    </location>
</feature>
<dbReference type="GeneID" id="19185927"/>
<dbReference type="SUPFAM" id="SSF103473">
    <property type="entry name" value="MFS general substrate transporter"/>
    <property type="match status" value="1"/>
</dbReference>
<name>W9X8V6_9EURO</name>
<feature type="transmembrane region" description="Helical" evidence="6">
    <location>
        <begin position="418"/>
        <end position="438"/>
    </location>
</feature>
<feature type="transmembrane region" description="Helical" evidence="6">
    <location>
        <begin position="304"/>
        <end position="327"/>
    </location>
</feature>
<feature type="transmembrane region" description="Helical" evidence="6">
    <location>
        <begin position="184"/>
        <end position="206"/>
    </location>
</feature>
<evidence type="ECO:0000256" key="4">
    <source>
        <dbReference type="ARBA" id="ARBA00023136"/>
    </source>
</evidence>
<dbReference type="Proteomes" id="UP000019471">
    <property type="component" value="Unassembled WGS sequence"/>
</dbReference>
<dbReference type="PANTHER" id="PTHR23501">
    <property type="entry name" value="MAJOR FACILITATOR SUPERFAMILY"/>
    <property type="match status" value="1"/>
</dbReference>
<keyword evidence="9" id="KW-1185">Reference proteome</keyword>
<evidence type="ECO:0000256" key="6">
    <source>
        <dbReference type="SAM" id="Phobius"/>
    </source>
</evidence>
<gene>
    <name evidence="8" type="ORF">A1O5_01191</name>
</gene>
<organism evidence="8 9">
    <name type="scientific">Cladophialophora psammophila CBS 110553</name>
    <dbReference type="NCBI Taxonomy" id="1182543"/>
    <lineage>
        <taxon>Eukaryota</taxon>
        <taxon>Fungi</taxon>
        <taxon>Dikarya</taxon>
        <taxon>Ascomycota</taxon>
        <taxon>Pezizomycotina</taxon>
        <taxon>Eurotiomycetes</taxon>
        <taxon>Chaetothyriomycetidae</taxon>
        <taxon>Chaetothyriales</taxon>
        <taxon>Herpotrichiellaceae</taxon>
        <taxon>Cladophialophora</taxon>
    </lineage>
</organism>
<evidence type="ECO:0000313" key="9">
    <source>
        <dbReference type="Proteomes" id="UP000019471"/>
    </source>
</evidence>
<dbReference type="PROSITE" id="PS50850">
    <property type="entry name" value="MFS"/>
    <property type="match status" value="1"/>
</dbReference>
<dbReference type="Pfam" id="PF07690">
    <property type="entry name" value="MFS_1"/>
    <property type="match status" value="1"/>
</dbReference>
<accession>W9X8V6</accession>